<evidence type="ECO:0000313" key="5">
    <source>
        <dbReference type="EMBL" id="QDV72436.1"/>
    </source>
</evidence>
<comment type="similarity">
    <text evidence="1">Belongs to the FTR family.</text>
</comment>
<keyword evidence="5" id="KW-0378">Hydrolase</keyword>
<dbReference type="InterPro" id="IPR023447">
    <property type="entry name" value="ForMFR_H4MPT_ForTrfase_fd-like"/>
</dbReference>
<dbReference type="NCBIfam" id="TIGR03119">
    <property type="entry name" value="one_C_fhcD"/>
    <property type="match status" value="1"/>
</dbReference>
<dbReference type="EMBL" id="CP036349">
    <property type="protein sequence ID" value="QDV72436.1"/>
    <property type="molecule type" value="Genomic_DNA"/>
</dbReference>
<dbReference type="AlphaFoldDB" id="A0A518K3R0"/>
<dbReference type="Pfam" id="PF02741">
    <property type="entry name" value="FTR_C"/>
    <property type="match status" value="1"/>
</dbReference>
<dbReference type="GO" id="GO:0016787">
    <property type="term" value="F:hydrolase activity"/>
    <property type="evidence" value="ECO:0007669"/>
    <property type="project" value="UniProtKB-KW"/>
</dbReference>
<keyword evidence="2 5" id="KW-0808">Transferase</keyword>
<evidence type="ECO:0000256" key="1">
    <source>
        <dbReference type="ARBA" id="ARBA00006770"/>
    </source>
</evidence>
<evidence type="ECO:0000256" key="2">
    <source>
        <dbReference type="ARBA" id="ARBA00022679"/>
    </source>
</evidence>
<sequence>MKRLGGVLIDDAHAEAFTARYVRLLVTAADGHWLDAAVTSLCGYGTSVIGCDCEIAVERQLLENETPDGRPGAAVLAFGFKAAPLGKAVAKRVGQTILTCPTAAVFDGLPDEADRAALGDYLRYFGDGHERREEDTWVVPIMEGEVSFPATIGVGRGVAGGVLLFCGDDRMKTLSAARQAAEAVRELPGVITPFPGGVCRSGSKVGSRYKPLFASTNEAYCPTLVETVATKLPEGATCVYELVINGTSEQAVRDAMRAALQATANADLLAITAPEFGGKLGKVLIPFCELQ</sequence>
<gene>
    <name evidence="5" type="primary">fhcD</name>
    <name evidence="5" type="ORF">Spa11_06120</name>
</gene>
<evidence type="ECO:0000259" key="3">
    <source>
        <dbReference type="Pfam" id="PF01913"/>
    </source>
</evidence>
<evidence type="ECO:0000259" key="4">
    <source>
        <dbReference type="Pfam" id="PF02741"/>
    </source>
</evidence>
<dbReference type="NCBIfam" id="NF002554">
    <property type="entry name" value="PRK02114.1"/>
    <property type="match status" value="1"/>
</dbReference>
<feature type="domain" description="Formylmethanofuran: tetrahydromethanopterin formyltransferase Ftr C-terminal" evidence="4">
    <location>
        <begin position="150"/>
        <end position="287"/>
    </location>
</feature>
<dbReference type="GO" id="GO:0030270">
    <property type="term" value="F:formylmethanofuran-tetrahydromethanopterin N-formyltransferase activity"/>
    <property type="evidence" value="ECO:0007669"/>
    <property type="project" value="UniProtKB-EC"/>
</dbReference>
<dbReference type="KEGG" id="bmei:Spa11_06120"/>
<evidence type="ECO:0000313" key="6">
    <source>
        <dbReference type="Proteomes" id="UP000316426"/>
    </source>
</evidence>
<dbReference type="EC" id="2.3.1.101" evidence="5"/>
<dbReference type="GO" id="GO:0006730">
    <property type="term" value="P:one-carbon metabolic process"/>
    <property type="evidence" value="ECO:0007669"/>
    <property type="project" value="InterPro"/>
</dbReference>
<name>A0A518K3R0_9BACT</name>
<reference evidence="5 6" key="1">
    <citation type="submission" date="2019-02" db="EMBL/GenBank/DDBJ databases">
        <title>Deep-cultivation of Planctomycetes and their phenomic and genomic characterization uncovers novel biology.</title>
        <authorList>
            <person name="Wiegand S."/>
            <person name="Jogler M."/>
            <person name="Boedeker C."/>
            <person name="Pinto D."/>
            <person name="Vollmers J."/>
            <person name="Rivas-Marin E."/>
            <person name="Kohn T."/>
            <person name="Peeters S.H."/>
            <person name="Heuer A."/>
            <person name="Rast P."/>
            <person name="Oberbeckmann S."/>
            <person name="Bunk B."/>
            <person name="Jeske O."/>
            <person name="Meyerdierks A."/>
            <person name="Storesund J.E."/>
            <person name="Kallscheuer N."/>
            <person name="Luecker S."/>
            <person name="Lage O.M."/>
            <person name="Pohl T."/>
            <person name="Merkel B.J."/>
            <person name="Hornburger P."/>
            <person name="Mueller R.-W."/>
            <person name="Bruemmer F."/>
            <person name="Labrenz M."/>
            <person name="Spormann A.M."/>
            <person name="Op den Camp H."/>
            <person name="Overmann J."/>
            <person name="Amann R."/>
            <person name="Jetten M.S.M."/>
            <person name="Mascher T."/>
            <person name="Medema M.H."/>
            <person name="Devos D.P."/>
            <person name="Kaster A.-K."/>
            <person name="Ovreas L."/>
            <person name="Rohde M."/>
            <person name="Galperin M.Y."/>
            <person name="Jogler C."/>
        </authorList>
    </citation>
    <scope>NUCLEOTIDE SEQUENCE [LARGE SCALE GENOMIC DNA]</scope>
    <source>
        <strain evidence="5 6">Spa11</strain>
    </source>
</reference>
<feature type="domain" description="Formylmethanofuran: tetrahydromethanopterin formyltransferase Ftr N-terminal" evidence="3">
    <location>
        <begin position="4"/>
        <end position="134"/>
    </location>
</feature>
<dbReference type="Pfam" id="PF01913">
    <property type="entry name" value="FTR"/>
    <property type="match status" value="1"/>
</dbReference>
<organism evidence="5 6">
    <name type="scientific">Botrimarina mediterranea</name>
    <dbReference type="NCBI Taxonomy" id="2528022"/>
    <lineage>
        <taxon>Bacteria</taxon>
        <taxon>Pseudomonadati</taxon>
        <taxon>Planctomycetota</taxon>
        <taxon>Planctomycetia</taxon>
        <taxon>Pirellulales</taxon>
        <taxon>Lacipirellulaceae</taxon>
        <taxon>Botrimarina</taxon>
    </lineage>
</organism>
<proteinExistence type="inferred from homology"/>
<dbReference type="SUPFAM" id="SSF55112">
    <property type="entry name" value="Formylmethanofuran:tetrahydromethanopterin formyltransferase"/>
    <property type="match status" value="2"/>
</dbReference>
<accession>A0A518K3R0</accession>
<protein>
    <submittedName>
        <fullName evidence="5">Formyltransferase/hydrolase complex subunit D</fullName>
        <ecNumber evidence="5">2.3.1.101</ecNumber>
    </submittedName>
</protein>
<dbReference type="Gene3D" id="3.30.70.520">
    <property type="match status" value="2"/>
</dbReference>
<dbReference type="InterPro" id="IPR002770">
    <property type="entry name" value="ForMFR_H4MPT_ForTrfase_C"/>
</dbReference>
<dbReference type="InterPro" id="IPR022667">
    <property type="entry name" value="ForMFR_H4MPT_ForTrfase_N"/>
</dbReference>
<dbReference type="Proteomes" id="UP000316426">
    <property type="component" value="Chromosome"/>
</dbReference>
<keyword evidence="6" id="KW-1185">Reference proteome</keyword>
<dbReference type="InterPro" id="IPR014053">
    <property type="entry name" value="ForMFR_H4MPT_ForTrfase"/>
</dbReference>
<keyword evidence="5" id="KW-0012">Acyltransferase</keyword>